<reference evidence="2 3" key="1">
    <citation type="journal article" date="2023" name="Plants (Basel)">
        <title>Bridging the Gap: Combining Genomics and Transcriptomics Approaches to Understand Stylosanthes scabra, an Orphan Legume from the Brazilian Caatinga.</title>
        <authorList>
            <person name="Ferreira-Neto J.R.C."/>
            <person name="da Silva M.D."/>
            <person name="Binneck E."/>
            <person name="de Melo N.F."/>
            <person name="da Silva R.H."/>
            <person name="de Melo A.L.T.M."/>
            <person name="Pandolfi V."/>
            <person name="Bustamante F.O."/>
            <person name="Brasileiro-Vidal A.C."/>
            <person name="Benko-Iseppon A.M."/>
        </authorList>
    </citation>
    <scope>NUCLEOTIDE SEQUENCE [LARGE SCALE GENOMIC DNA]</scope>
    <source>
        <tissue evidence="2">Leaves</tissue>
    </source>
</reference>
<feature type="region of interest" description="Disordered" evidence="1">
    <location>
        <begin position="30"/>
        <end position="60"/>
    </location>
</feature>
<name>A0ABU6VVH1_9FABA</name>
<evidence type="ECO:0000256" key="1">
    <source>
        <dbReference type="SAM" id="MobiDB-lite"/>
    </source>
</evidence>
<keyword evidence="3" id="KW-1185">Reference proteome</keyword>
<gene>
    <name evidence="2" type="ORF">PIB30_094145</name>
</gene>
<accession>A0ABU6VVH1</accession>
<proteinExistence type="predicted"/>
<comment type="caution">
    <text evidence="2">The sequence shown here is derived from an EMBL/GenBank/DDBJ whole genome shotgun (WGS) entry which is preliminary data.</text>
</comment>
<evidence type="ECO:0000313" key="2">
    <source>
        <dbReference type="EMBL" id="MED6177059.1"/>
    </source>
</evidence>
<protein>
    <submittedName>
        <fullName evidence="2">Uncharacterized protein</fullName>
    </submittedName>
</protein>
<feature type="non-terminal residue" evidence="2">
    <location>
        <position position="76"/>
    </location>
</feature>
<dbReference type="Proteomes" id="UP001341840">
    <property type="component" value="Unassembled WGS sequence"/>
</dbReference>
<dbReference type="EMBL" id="JASCZI010153092">
    <property type="protein sequence ID" value="MED6177059.1"/>
    <property type="molecule type" value="Genomic_DNA"/>
</dbReference>
<sequence>EEISVYNKGVHDELISSNFHTATYSNDFLPPIPPSKPFPGPNTVEPQPPPPPQLNHHHHHYNIPKDIVCSDYYTHL</sequence>
<feature type="non-terminal residue" evidence="2">
    <location>
        <position position="1"/>
    </location>
</feature>
<organism evidence="2 3">
    <name type="scientific">Stylosanthes scabra</name>
    <dbReference type="NCBI Taxonomy" id="79078"/>
    <lineage>
        <taxon>Eukaryota</taxon>
        <taxon>Viridiplantae</taxon>
        <taxon>Streptophyta</taxon>
        <taxon>Embryophyta</taxon>
        <taxon>Tracheophyta</taxon>
        <taxon>Spermatophyta</taxon>
        <taxon>Magnoliopsida</taxon>
        <taxon>eudicotyledons</taxon>
        <taxon>Gunneridae</taxon>
        <taxon>Pentapetalae</taxon>
        <taxon>rosids</taxon>
        <taxon>fabids</taxon>
        <taxon>Fabales</taxon>
        <taxon>Fabaceae</taxon>
        <taxon>Papilionoideae</taxon>
        <taxon>50 kb inversion clade</taxon>
        <taxon>dalbergioids sensu lato</taxon>
        <taxon>Dalbergieae</taxon>
        <taxon>Pterocarpus clade</taxon>
        <taxon>Stylosanthes</taxon>
    </lineage>
</organism>
<evidence type="ECO:0000313" key="3">
    <source>
        <dbReference type="Proteomes" id="UP001341840"/>
    </source>
</evidence>
<feature type="compositionally biased region" description="Pro residues" evidence="1">
    <location>
        <begin position="30"/>
        <end position="53"/>
    </location>
</feature>